<evidence type="ECO:0000259" key="8">
    <source>
        <dbReference type="Pfam" id="PF02687"/>
    </source>
</evidence>
<dbReference type="EMBL" id="FXXI01000001">
    <property type="protein sequence ID" value="SMR98877.1"/>
    <property type="molecule type" value="Genomic_DNA"/>
</dbReference>
<sequence>MKNLPVLFSLAWRNLWRNPNRTLVTFVVVAVALYSVLVLGAAMDAWARSSRDANLNLLTGSGQIHAKGYLNNPTVSYRMPEPDKSLTQALNDPAISGWASRVRVPAVIQSEYKTLPLILVGIVPEREQHISTISHQISAGQYLTSPDDRGIVLGAHLAKRLKTRLGKRVVVMAQTRDGHMAEQAFQVIGLFAGNQEVQDNYTFVGLNTARHMLDIGEDISEISFTIAHEQLLDTTIHRLRQAAPSLDVASWRILSPMTSAIDVLMQGMVYIWLLVMCAFMAIGVTNTQLMAVFERVREFGLLLALGMRPRQILTQVLLESALLIGCGVLAGMGAATATILALHDGINLSFLAQGAEYLGSGHVLYPQLAPDQLLTLSVIVWILGVIVALWPAYRASHSNPVEAMHHV</sequence>
<dbReference type="Pfam" id="PF12704">
    <property type="entry name" value="MacB_PCD"/>
    <property type="match status" value="1"/>
</dbReference>
<accession>A0A1Y6IMJ9</accession>
<dbReference type="GO" id="GO:0044874">
    <property type="term" value="P:lipoprotein localization to outer membrane"/>
    <property type="evidence" value="ECO:0007669"/>
    <property type="project" value="TreeGrafter"/>
</dbReference>
<feature type="transmembrane region" description="Helical" evidence="7">
    <location>
        <begin position="373"/>
        <end position="393"/>
    </location>
</feature>
<feature type="transmembrane region" description="Helical" evidence="7">
    <location>
        <begin position="23"/>
        <end position="42"/>
    </location>
</feature>
<dbReference type="PANTHER" id="PTHR30489:SF0">
    <property type="entry name" value="LIPOPROTEIN-RELEASING SYSTEM TRANSMEMBRANE PROTEIN LOLE"/>
    <property type="match status" value="1"/>
</dbReference>
<keyword evidence="6 7" id="KW-0472">Membrane</keyword>
<evidence type="ECO:0000313" key="13">
    <source>
        <dbReference type="Proteomes" id="UP001283366"/>
    </source>
</evidence>
<dbReference type="GO" id="GO:0098797">
    <property type="term" value="C:plasma membrane protein complex"/>
    <property type="evidence" value="ECO:0007669"/>
    <property type="project" value="TreeGrafter"/>
</dbReference>
<dbReference type="InterPro" id="IPR003838">
    <property type="entry name" value="ABC3_permease_C"/>
</dbReference>
<dbReference type="InterPro" id="IPR025857">
    <property type="entry name" value="MacB_PCD"/>
</dbReference>
<gene>
    <name evidence="11" type="primary">lolC_1</name>
    <name evidence="10" type="ORF">SBX37_15820</name>
    <name evidence="11" type="ORF">VIM7927_00090</name>
</gene>
<feature type="domain" description="ABC3 transporter permease C-terminal" evidence="8">
    <location>
        <begin position="273"/>
        <end position="400"/>
    </location>
</feature>
<comment type="similarity">
    <text evidence="2">Belongs to the ABC-4 integral membrane protein family. LolC/E subfamily.</text>
</comment>
<evidence type="ECO:0000313" key="10">
    <source>
        <dbReference type="EMBL" id="MDW6004324.1"/>
    </source>
</evidence>
<keyword evidence="4 7" id="KW-0812">Transmembrane</keyword>
<keyword evidence="5 7" id="KW-1133">Transmembrane helix</keyword>
<feature type="transmembrane region" description="Helical" evidence="7">
    <location>
        <begin position="269"/>
        <end position="292"/>
    </location>
</feature>
<feature type="transmembrane region" description="Helical" evidence="7">
    <location>
        <begin position="312"/>
        <end position="342"/>
    </location>
</feature>
<evidence type="ECO:0000256" key="2">
    <source>
        <dbReference type="ARBA" id="ARBA00005236"/>
    </source>
</evidence>
<dbReference type="Proteomes" id="UP000196125">
    <property type="component" value="Unassembled WGS sequence"/>
</dbReference>
<keyword evidence="11" id="KW-0449">Lipoprotein</keyword>
<dbReference type="Pfam" id="PF02687">
    <property type="entry name" value="FtsX"/>
    <property type="match status" value="1"/>
</dbReference>
<dbReference type="EMBL" id="JAWRCO010000001">
    <property type="protein sequence ID" value="MDW6004324.1"/>
    <property type="molecule type" value="Genomic_DNA"/>
</dbReference>
<evidence type="ECO:0000256" key="7">
    <source>
        <dbReference type="SAM" id="Phobius"/>
    </source>
</evidence>
<organism evidence="11 12">
    <name type="scientific">Vibrio mangrovi</name>
    <dbReference type="NCBI Taxonomy" id="474394"/>
    <lineage>
        <taxon>Bacteria</taxon>
        <taxon>Pseudomonadati</taxon>
        <taxon>Pseudomonadota</taxon>
        <taxon>Gammaproteobacteria</taxon>
        <taxon>Vibrionales</taxon>
        <taxon>Vibrionaceae</taxon>
        <taxon>Vibrio</taxon>
    </lineage>
</organism>
<name>A0A1Y6IMJ9_9VIBR</name>
<proteinExistence type="inferred from homology"/>
<evidence type="ECO:0000313" key="12">
    <source>
        <dbReference type="Proteomes" id="UP000196125"/>
    </source>
</evidence>
<evidence type="ECO:0000256" key="1">
    <source>
        <dbReference type="ARBA" id="ARBA00004651"/>
    </source>
</evidence>
<evidence type="ECO:0000256" key="6">
    <source>
        <dbReference type="ARBA" id="ARBA00023136"/>
    </source>
</evidence>
<dbReference type="InterPro" id="IPR051447">
    <property type="entry name" value="Lipoprotein-release_system"/>
</dbReference>
<keyword evidence="3" id="KW-1003">Cell membrane</keyword>
<keyword evidence="13" id="KW-1185">Reference proteome</keyword>
<evidence type="ECO:0000313" key="11">
    <source>
        <dbReference type="EMBL" id="SMR98877.1"/>
    </source>
</evidence>
<dbReference type="RefSeq" id="WP_087478966.1">
    <property type="nucleotide sequence ID" value="NZ_AP024883.1"/>
</dbReference>
<evidence type="ECO:0000256" key="5">
    <source>
        <dbReference type="ARBA" id="ARBA00022989"/>
    </source>
</evidence>
<evidence type="ECO:0000256" key="3">
    <source>
        <dbReference type="ARBA" id="ARBA00022475"/>
    </source>
</evidence>
<evidence type="ECO:0000259" key="9">
    <source>
        <dbReference type="Pfam" id="PF12704"/>
    </source>
</evidence>
<dbReference type="Proteomes" id="UP001283366">
    <property type="component" value="Unassembled WGS sequence"/>
</dbReference>
<evidence type="ECO:0000256" key="4">
    <source>
        <dbReference type="ARBA" id="ARBA00022692"/>
    </source>
</evidence>
<protein>
    <submittedName>
        <fullName evidence="10">FtsX-like permease family protein</fullName>
    </submittedName>
    <submittedName>
        <fullName evidence="11">Lipoprotein-releasing system transmembrane protein LolC</fullName>
    </submittedName>
</protein>
<dbReference type="PANTHER" id="PTHR30489">
    <property type="entry name" value="LIPOPROTEIN-RELEASING SYSTEM TRANSMEMBRANE PROTEIN LOLE"/>
    <property type="match status" value="1"/>
</dbReference>
<reference evidence="11 12" key="1">
    <citation type="submission" date="2017-05" db="EMBL/GenBank/DDBJ databases">
        <authorList>
            <person name="Song R."/>
            <person name="Chenine A.L."/>
            <person name="Ruprecht R.M."/>
        </authorList>
    </citation>
    <scope>NUCLEOTIDE SEQUENCE [LARGE SCALE GENOMIC DNA]</scope>
    <source>
        <strain evidence="11 12">CECT 7927</strain>
    </source>
</reference>
<dbReference type="AlphaFoldDB" id="A0A1Y6IMJ9"/>
<dbReference type="OrthoDB" id="9770036at2"/>
<reference evidence="10 13" key="2">
    <citation type="submission" date="2023-11" db="EMBL/GenBank/DDBJ databases">
        <title>Plant-associative lifestyle of Vibrio porteresiae and its evolutionary dynamics.</title>
        <authorList>
            <person name="Rameshkumar N."/>
            <person name="Kirti K."/>
        </authorList>
    </citation>
    <scope>NUCLEOTIDE SEQUENCE [LARGE SCALE GENOMIC DNA]</scope>
    <source>
        <strain evidence="10 13">MSSRF38</strain>
    </source>
</reference>
<feature type="domain" description="MacB-like periplasmic core" evidence="9">
    <location>
        <begin position="25"/>
        <end position="241"/>
    </location>
</feature>
<comment type="subcellular location">
    <subcellularLocation>
        <location evidence="1">Cell membrane</location>
        <topology evidence="1">Multi-pass membrane protein</topology>
    </subcellularLocation>
</comment>